<dbReference type="AlphaFoldDB" id="A0A382PTU4"/>
<dbReference type="InterPro" id="IPR036196">
    <property type="entry name" value="Ptyr_pPase_sf"/>
</dbReference>
<reference evidence="2" key="1">
    <citation type="submission" date="2018-05" db="EMBL/GenBank/DDBJ databases">
        <authorList>
            <person name="Lanie J.A."/>
            <person name="Ng W.-L."/>
            <person name="Kazmierczak K.M."/>
            <person name="Andrzejewski T.M."/>
            <person name="Davidsen T.M."/>
            <person name="Wayne K.J."/>
            <person name="Tettelin H."/>
            <person name="Glass J.I."/>
            <person name="Rusch D."/>
            <person name="Podicherti R."/>
            <person name="Tsui H.-C.T."/>
            <person name="Winkler M.E."/>
        </authorList>
    </citation>
    <scope>NUCLEOTIDE SEQUENCE</scope>
</reference>
<sequence>MAEKLFEDALAQSKFRQKIRVFSAGLTAVEGDKPSENSVVACEEVGLDLSDHRSAILTRATLQNASAVFCMTESHRALMHMY</sequence>
<dbReference type="EMBL" id="UINC01109776">
    <property type="protein sequence ID" value="SVC76823.1"/>
    <property type="molecule type" value="Genomic_DNA"/>
</dbReference>
<gene>
    <name evidence="2" type="ORF">METZ01_LOCUS329677</name>
</gene>
<dbReference type="InterPro" id="IPR023485">
    <property type="entry name" value="Ptyr_pPase"/>
</dbReference>
<proteinExistence type="predicted"/>
<accession>A0A382PTU4</accession>
<name>A0A382PTU4_9ZZZZ</name>
<dbReference type="Gene3D" id="3.40.50.2300">
    <property type="match status" value="1"/>
</dbReference>
<feature type="domain" description="Phosphotyrosine protein phosphatase I" evidence="1">
    <location>
        <begin position="1"/>
        <end position="77"/>
    </location>
</feature>
<feature type="non-terminal residue" evidence="2">
    <location>
        <position position="82"/>
    </location>
</feature>
<organism evidence="2">
    <name type="scientific">marine metagenome</name>
    <dbReference type="NCBI Taxonomy" id="408172"/>
    <lineage>
        <taxon>unclassified sequences</taxon>
        <taxon>metagenomes</taxon>
        <taxon>ecological metagenomes</taxon>
    </lineage>
</organism>
<evidence type="ECO:0000259" key="1">
    <source>
        <dbReference type="Pfam" id="PF01451"/>
    </source>
</evidence>
<dbReference type="Pfam" id="PF01451">
    <property type="entry name" value="LMWPc"/>
    <property type="match status" value="1"/>
</dbReference>
<evidence type="ECO:0000313" key="2">
    <source>
        <dbReference type="EMBL" id="SVC76823.1"/>
    </source>
</evidence>
<protein>
    <recommendedName>
        <fullName evidence="1">Phosphotyrosine protein phosphatase I domain-containing protein</fullName>
    </recommendedName>
</protein>
<dbReference type="SUPFAM" id="SSF52788">
    <property type="entry name" value="Phosphotyrosine protein phosphatases I"/>
    <property type="match status" value="1"/>
</dbReference>